<dbReference type="PANTHER" id="PTHR30632">
    <property type="entry name" value="MOLYBDATE-BINDING PERIPLASMIC PROTEIN"/>
    <property type="match status" value="1"/>
</dbReference>
<comment type="similarity">
    <text evidence="2">Belongs to the bacterial solute-binding protein ModA family.</text>
</comment>
<evidence type="ECO:0000256" key="9">
    <source>
        <dbReference type="ARBA" id="ARBA00023245"/>
    </source>
</evidence>
<keyword evidence="4" id="KW-1003">Cell membrane</keyword>
<accession>A0A1H3U424</accession>
<keyword evidence="17" id="KW-1185">Reference proteome</keyword>
<evidence type="ECO:0000256" key="8">
    <source>
        <dbReference type="ARBA" id="ARBA00023136"/>
    </source>
</evidence>
<evidence type="ECO:0000256" key="10">
    <source>
        <dbReference type="ARBA" id="ARBA00056002"/>
    </source>
</evidence>
<evidence type="ECO:0000256" key="13">
    <source>
        <dbReference type="ARBA" id="ARBA00078141"/>
    </source>
</evidence>
<evidence type="ECO:0000313" key="16">
    <source>
        <dbReference type="EMBL" id="SDZ57234.1"/>
    </source>
</evidence>
<dbReference type="Proteomes" id="UP000198891">
    <property type="component" value="Unassembled WGS sequence"/>
</dbReference>
<evidence type="ECO:0000313" key="17">
    <source>
        <dbReference type="Proteomes" id="UP000198891"/>
    </source>
</evidence>
<dbReference type="PROSITE" id="PS51257">
    <property type="entry name" value="PROKAR_LIPOPROTEIN"/>
    <property type="match status" value="1"/>
</dbReference>
<dbReference type="GO" id="GO:0015689">
    <property type="term" value="P:molybdate ion transport"/>
    <property type="evidence" value="ECO:0007669"/>
    <property type="project" value="InterPro"/>
</dbReference>
<keyword evidence="5 14" id="KW-0500">Molybdenum</keyword>
<dbReference type="FunFam" id="3.40.190.10:FF:000030">
    <property type="entry name" value="Molybdate ABC transporter substrate-binding protein"/>
    <property type="match status" value="1"/>
</dbReference>
<name>A0A1H3U424_9MICO</name>
<dbReference type="RefSeq" id="WP_092558550.1">
    <property type="nucleotide sequence ID" value="NZ_FNPZ01000011.1"/>
</dbReference>
<evidence type="ECO:0000256" key="5">
    <source>
        <dbReference type="ARBA" id="ARBA00022505"/>
    </source>
</evidence>
<dbReference type="Pfam" id="PF13531">
    <property type="entry name" value="SBP_bac_11"/>
    <property type="match status" value="1"/>
</dbReference>
<evidence type="ECO:0000256" key="3">
    <source>
        <dbReference type="ARBA" id="ARBA00022448"/>
    </source>
</evidence>
<feature type="signal peptide" evidence="15">
    <location>
        <begin position="1"/>
        <end position="27"/>
    </location>
</feature>
<dbReference type="NCBIfam" id="TIGR01256">
    <property type="entry name" value="modA"/>
    <property type="match status" value="1"/>
</dbReference>
<dbReference type="GO" id="GO:0030973">
    <property type="term" value="F:molybdate ion binding"/>
    <property type="evidence" value="ECO:0007669"/>
    <property type="project" value="TreeGrafter"/>
</dbReference>
<dbReference type="GO" id="GO:0005886">
    <property type="term" value="C:plasma membrane"/>
    <property type="evidence" value="ECO:0007669"/>
    <property type="project" value="UniProtKB-SubCell"/>
</dbReference>
<dbReference type="EMBL" id="FNPZ01000011">
    <property type="protein sequence ID" value="SDZ57234.1"/>
    <property type="molecule type" value="Genomic_DNA"/>
</dbReference>
<feature type="chain" id="PRO_5038879341" description="Molybdate-binding protein ModA" evidence="15">
    <location>
        <begin position="28"/>
        <end position="280"/>
    </location>
</feature>
<proteinExistence type="inferred from homology"/>
<dbReference type="InterPro" id="IPR005950">
    <property type="entry name" value="ModA"/>
</dbReference>
<dbReference type="Gene3D" id="3.40.190.10">
    <property type="entry name" value="Periplasmic binding protein-like II"/>
    <property type="match status" value="2"/>
</dbReference>
<evidence type="ECO:0000256" key="15">
    <source>
        <dbReference type="SAM" id="SignalP"/>
    </source>
</evidence>
<evidence type="ECO:0000256" key="4">
    <source>
        <dbReference type="ARBA" id="ARBA00022475"/>
    </source>
</evidence>
<comment type="subcellular location">
    <subcellularLocation>
        <location evidence="1">Cell membrane</location>
        <topology evidence="1">Lipid-anchor</topology>
    </subcellularLocation>
</comment>
<gene>
    <name evidence="16" type="ORF">SAMN05216554_0116</name>
</gene>
<evidence type="ECO:0000256" key="14">
    <source>
        <dbReference type="PIRSR" id="PIRSR004846-1"/>
    </source>
</evidence>
<evidence type="ECO:0000256" key="2">
    <source>
        <dbReference type="ARBA" id="ARBA00009175"/>
    </source>
</evidence>
<feature type="binding site" evidence="14">
    <location>
        <position position="66"/>
    </location>
    <ligand>
        <name>molybdate</name>
        <dbReference type="ChEBI" id="CHEBI:36264"/>
    </ligand>
</feature>
<organism evidence="16 17">
    <name type="scientific">Herbiconiux ginsengi</name>
    <dbReference type="NCBI Taxonomy" id="381665"/>
    <lineage>
        <taxon>Bacteria</taxon>
        <taxon>Bacillati</taxon>
        <taxon>Actinomycetota</taxon>
        <taxon>Actinomycetes</taxon>
        <taxon>Micrococcales</taxon>
        <taxon>Microbacteriaceae</taxon>
        <taxon>Herbiconiux</taxon>
    </lineage>
</organism>
<comment type="subunit">
    <text evidence="11">The complex is composed of two ATP-binding proteins (ModC), two transmembrane proteins (ModB) and a solute-binding protein (ModA).</text>
</comment>
<comment type="function">
    <text evidence="10">Involved in the transport of molybdenum into the cell. Part of the binding-protein-dependent transport system ModABCD.</text>
</comment>
<keyword evidence="8" id="KW-0472">Membrane</keyword>
<dbReference type="PIRSF" id="PIRSF004846">
    <property type="entry name" value="ModA"/>
    <property type="match status" value="1"/>
</dbReference>
<sequence length="280" mass="27545">MTRVATRNAVARIAVGLLAASVVAVLAGCAGSGSGTNDGPGASTPTSATPTAGSLHGSITVFAAASLKQTFTDLAARFEAENPGTTIELNFAGSSDLVTQITEGAPADVFASADEKNMSKLTDAALIDPAAPVDFATNVLEIAVPPTNPAGITSFADLAAPGVKLVVCAPQVPCGAATVAVEQASGVTLSPVSEESSVTDVLGKVTSGEADAGLVYVTDVKSAGDAVKGIEFPESSGAVNTYPIAVVKDSAEAEVAQAFVDYVTGSVGQSVLADAGFGAP</sequence>
<keyword evidence="3" id="KW-0813">Transport</keyword>
<keyword evidence="6 14" id="KW-0479">Metal-binding</keyword>
<dbReference type="AlphaFoldDB" id="A0A1H3U424"/>
<feature type="binding site" evidence="14">
    <location>
        <position position="216"/>
    </location>
    <ligand>
        <name>molybdate</name>
        <dbReference type="ChEBI" id="CHEBI:36264"/>
    </ligand>
</feature>
<dbReference type="OrthoDB" id="9785015at2"/>
<evidence type="ECO:0000256" key="12">
    <source>
        <dbReference type="ARBA" id="ARBA00073171"/>
    </source>
</evidence>
<evidence type="ECO:0000256" key="1">
    <source>
        <dbReference type="ARBA" id="ARBA00004193"/>
    </source>
</evidence>
<dbReference type="InterPro" id="IPR050682">
    <property type="entry name" value="ModA/WtpA"/>
</dbReference>
<evidence type="ECO:0000256" key="11">
    <source>
        <dbReference type="ARBA" id="ARBA00062515"/>
    </source>
</evidence>
<feature type="binding site" evidence="14">
    <location>
        <position position="94"/>
    </location>
    <ligand>
        <name>molybdate</name>
        <dbReference type="ChEBI" id="CHEBI:36264"/>
    </ligand>
</feature>
<dbReference type="GO" id="GO:0046872">
    <property type="term" value="F:metal ion binding"/>
    <property type="evidence" value="ECO:0007669"/>
    <property type="project" value="UniProtKB-KW"/>
</dbReference>
<feature type="binding site" evidence="14">
    <location>
        <position position="198"/>
    </location>
    <ligand>
        <name>molybdate</name>
        <dbReference type="ChEBI" id="CHEBI:36264"/>
    </ligand>
</feature>
<evidence type="ECO:0000256" key="7">
    <source>
        <dbReference type="ARBA" id="ARBA00022729"/>
    </source>
</evidence>
<keyword evidence="9" id="KW-0826">Tungsten</keyword>
<dbReference type="STRING" id="381665.SAMN05216554_0116"/>
<evidence type="ECO:0000256" key="6">
    <source>
        <dbReference type="ARBA" id="ARBA00022723"/>
    </source>
</evidence>
<dbReference type="PANTHER" id="PTHR30632:SF0">
    <property type="entry name" value="SULFATE-BINDING PROTEIN"/>
    <property type="match status" value="1"/>
</dbReference>
<dbReference type="SUPFAM" id="SSF53850">
    <property type="entry name" value="Periplasmic binding protein-like II"/>
    <property type="match status" value="1"/>
</dbReference>
<protein>
    <recommendedName>
        <fullName evidence="12">Molybdate-binding protein ModA</fullName>
    </recommendedName>
    <alternativeName>
        <fullName evidence="13">Molybdate/tungstate-binding protein ModA</fullName>
    </alternativeName>
</protein>
<reference evidence="16 17" key="1">
    <citation type="submission" date="2016-10" db="EMBL/GenBank/DDBJ databases">
        <authorList>
            <person name="de Groot N.N."/>
        </authorList>
    </citation>
    <scope>NUCLEOTIDE SEQUENCE [LARGE SCALE GENOMIC DNA]</scope>
    <source>
        <strain evidence="16 17">CGMCC 4.3491</strain>
    </source>
</reference>
<dbReference type="CDD" id="cd13538">
    <property type="entry name" value="PBP2_ModA_like_1"/>
    <property type="match status" value="1"/>
</dbReference>
<keyword evidence="7 15" id="KW-0732">Signal</keyword>